<dbReference type="EMBL" id="CAEZYZ010000267">
    <property type="protein sequence ID" value="CAB4762058.1"/>
    <property type="molecule type" value="Genomic_DNA"/>
</dbReference>
<sequence>MVGEVASDRLRSLRLAVGDMPLTDDLPSGLNRFTSTAGEKQSLHAQWCRDSR</sequence>
<accession>A0A6J6USQ0</accession>
<reference evidence="1" key="1">
    <citation type="submission" date="2020-05" db="EMBL/GenBank/DDBJ databases">
        <authorList>
            <person name="Chiriac C."/>
            <person name="Salcher M."/>
            <person name="Ghai R."/>
            <person name="Kavagutti S V."/>
        </authorList>
    </citation>
    <scope>NUCLEOTIDE SEQUENCE</scope>
</reference>
<dbReference type="AlphaFoldDB" id="A0A6J6USQ0"/>
<gene>
    <name evidence="1" type="ORF">UFOPK2810_01408</name>
</gene>
<protein>
    <submittedName>
        <fullName evidence="1">Unannotated protein</fullName>
    </submittedName>
</protein>
<organism evidence="1">
    <name type="scientific">freshwater metagenome</name>
    <dbReference type="NCBI Taxonomy" id="449393"/>
    <lineage>
        <taxon>unclassified sequences</taxon>
        <taxon>metagenomes</taxon>
        <taxon>ecological metagenomes</taxon>
    </lineage>
</organism>
<name>A0A6J6USQ0_9ZZZZ</name>
<evidence type="ECO:0000313" key="1">
    <source>
        <dbReference type="EMBL" id="CAB4762058.1"/>
    </source>
</evidence>
<proteinExistence type="predicted"/>